<gene>
    <name evidence="1" type="ORF">SMN809_LOCUS33334</name>
</gene>
<dbReference type="Proteomes" id="UP000676336">
    <property type="component" value="Unassembled WGS sequence"/>
</dbReference>
<proteinExistence type="predicted"/>
<dbReference type="EMBL" id="CAJOBI010072744">
    <property type="protein sequence ID" value="CAF4465433.1"/>
    <property type="molecule type" value="Genomic_DNA"/>
</dbReference>
<dbReference type="AlphaFoldDB" id="A0A8S2WY09"/>
<evidence type="ECO:0000313" key="2">
    <source>
        <dbReference type="Proteomes" id="UP000676336"/>
    </source>
</evidence>
<accession>A0A8S2WY09</accession>
<comment type="caution">
    <text evidence="1">The sequence shown here is derived from an EMBL/GenBank/DDBJ whole genome shotgun (WGS) entry which is preliminary data.</text>
</comment>
<name>A0A8S2WY09_9BILA</name>
<reference evidence="1" key="1">
    <citation type="submission" date="2021-02" db="EMBL/GenBank/DDBJ databases">
        <authorList>
            <person name="Nowell W R."/>
        </authorList>
    </citation>
    <scope>NUCLEOTIDE SEQUENCE</scope>
</reference>
<organism evidence="1 2">
    <name type="scientific">Rotaria magnacalcarata</name>
    <dbReference type="NCBI Taxonomy" id="392030"/>
    <lineage>
        <taxon>Eukaryota</taxon>
        <taxon>Metazoa</taxon>
        <taxon>Spiralia</taxon>
        <taxon>Gnathifera</taxon>
        <taxon>Rotifera</taxon>
        <taxon>Eurotatoria</taxon>
        <taxon>Bdelloidea</taxon>
        <taxon>Philodinida</taxon>
        <taxon>Philodinidae</taxon>
        <taxon>Rotaria</taxon>
    </lineage>
</organism>
<sequence length="37" mass="4031">MATLILNHNPSSSPHSDYVLEFGFSSCIIPAVIENLL</sequence>
<feature type="non-terminal residue" evidence="1">
    <location>
        <position position="37"/>
    </location>
</feature>
<protein>
    <submittedName>
        <fullName evidence="1">Uncharacterized protein</fullName>
    </submittedName>
</protein>
<evidence type="ECO:0000313" key="1">
    <source>
        <dbReference type="EMBL" id="CAF4465433.1"/>
    </source>
</evidence>